<name>A0A928DNX5_9BACT</name>
<evidence type="ECO:0000256" key="5">
    <source>
        <dbReference type="ARBA" id="ARBA00023136"/>
    </source>
</evidence>
<dbReference type="InterPro" id="IPR045584">
    <property type="entry name" value="Pilin-like"/>
</dbReference>
<evidence type="ECO:0000256" key="1">
    <source>
        <dbReference type="ARBA" id="ARBA00004167"/>
    </source>
</evidence>
<dbReference type="InterPro" id="IPR000983">
    <property type="entry name" value="Bac_GSPG_pilin"/>
</dbReference>
<keyword evidence="5" id="KW-0472">Membrane</keyword>
<dbReference type="GO" id="GO:0015628">
    <property type="term" value="P:protein secretion by the type II secretion system"/>
    <property type="evidence" value="ECO:0007669"/>
    <property type="project" value="InterPro"/>
</dbReference>
<comment type="caution">
    <text evidence="6">The sequence shown here is derived from an EMBL/GenBank/DDBJ whole genome shotgun (WGS) entry which is preliminary data.</text>
</comment>
<dbReference type="InterPro" id="IPR012902">
    <property type="entry name" value="N_methyl_site"/>
</dbReference>
<sequence>MKQGFTLIELLVVVLIIGILAAVALPQYEIAVWKTRFSSYLPTLRAIKDAQEVYYLANGEYATNFEDLGYEYSGTLNDAKTQYTDKKGFKISISKVMVAAQRGGDNGRPYGRVHYIYDNVSGKDNNHWPYTPGKLVCGAWMNHHEGGYGIMSRICKSLTGKSTTGGCYSPNGFYAYCFN</sequence>
<dbReference type="GO" id="GO:0015627">
    <property type="term" value="C:type II protein secretion system complex"/>
    <property type="evidence" value="ECO:0007669"/>
    <property type="project" value="InterPro"/>
</dbReference>
<keyword evidence="3" id="KW-0812">Transmembrane</keyword>
<keyword evidence="2" id="KW-0488">Methylation</keyword>
<evidence type="ECO:0000313" key="7">
    <source>
        <dbReference type="Proteomes" id="UP000725649"/>
    </source>
</evidence>
<proteinExistence type="predicted"/>
<organism evidence="6 7">
    <name type="scientific">Candidatus Avelusimicrobium gallicola</name>
    <dbReference type="NCBI Taxonomy" id="2562704"/>
    <lineage>
        <taxon>Bacteria</taxon>
        <taxon>Pseudomonadati</taxon>
        <taxon>Elusimicrobiota</taxon>
        <taxon>Elusimicrobia</taxon>
        <taxon>Elusimicrobiales</taxon>
        <taxon>Elusimicrobiaceae</taxon>
        <taxon>Candidatus Avelusimicrobium</taxon>
    </lineage>
</organism>
<evidence type="ECO:0000256" key="2">
    <source>
        <dbReference type="ARBA" id="ARBA00022481"/>
    </source>
</evidence>
<keyword evidence="4" id="KW-1133">Transmembrane helix</keyword>
<gene>
    <name evidence="6" type="ORF">E7027_00950</name>
</gene>
<dbReference type="Pfam" id="PF07963">
    <property type="entry name" value="N_methyl"/>
    <property type="match status" value="1"/>
</dbReference>
<dbReference type="SUPFAM" id="SSF54523">
    <property type="entry name" value="Pili subunits"/>
    <property type="match status" value="1"/>
</dbReference>
<accession>A0A928DNX5</accession>
<comment type="subcellular location">
    <subcellularLocation>
        <location evidence="1">Membrane</location>
        <topology evidence="1">Single-pass membrane protein</topology>
    </subcellularLocation>
</comment>
<evidence type="ECO:0000313" key="6">
    <source>
        <dbReference type="EMBL" id="MBE6420706.1"/>
    </source>
</evidence>
<dbReference type="PANTHER" id="PTHR30093:SF44">
    <property type="entry name" value="TYPE II SECRETION SYSTEM CORE PROTEIN G"/>
    <property type="match status" value="1"/>
</dbReference>
<dbReference type="Gene3D" id="3.30.700.10">
    <property type="entry name" value="Glycoprotein, Type 4 Pilin"/>
    <property type="match status" value="1"/>
</dbReference>
<protein>
    <submittedName>
        <fullName evidence="6">Prepilin-type N-terminal cleavage/methylation domain-containing protein</fullName>
    </submittedName>
</protein>
<dbReference type="PANTHER" id="PTHR30093">
    <property type="entry name" value="GENERAL SECRETION PATHWAY PROTEIN G"/>
    <property type="match status" value="1"/>
</dbReference>
<dbReference type="PRINTS" id="PR00813">
    <property type="entry name" value="BCTERIALGSPG"/>
</dbReference>
<dbReference type="NCBIfam" id="TIGR02532">
    <property type="entry name" value="IV_pilin_GFxxxE"/>
    <property type="match status" value="1"/>
</dbReference>
<dbReference type="Proteomes" id="UP000725649">
    <property type="component" value="Unassembled WGS sequence"/>
</dbReference>
<dbReference type="PROSITE" id="PS00409">
    <property type="entry name" value="PROKAR_NTER_METHYL"/>
    <property type="match status" value="1"/>
</dbReference>
<dbReference type="GO" id="GO:0016020">
    <property type="term" value="C:membrane"/>
    <property type="evidence" value="ECO:0007669"/>
    <property type="project" value="UniProtKB-SubCell"/>
</dbReference>
<dbReference type="EMBL" id="SUVG01000001">
    <property type="protein sequence ID" value="MBE6420706.1"/>
    <property type="molecule type" value="Genomic_DNA"/>
</dbReference>
<evidence type="ECO:0000256" key="4">
    <source>
        <dbReference type="ARBA" id="ARBA00022989"/>
    </source>
</evidence>
<reference evidence="6" key="1">
    <citation type="submission" date="2019-04" db="EMBL/GenBank/DDBJ databases">
        <title>Evolution of Biomass-Degrading Anaerobic Consortia Revealed by Metagenomics.</title>
        <authorList>
            <person name="Peng X."/>
        </authorList>
    </citation>
    <scope>NUCLEOTIDE SEQUENCE</scope>
    <source>
        <strain evidence="6">SIG66</strain>
    </source>
</reference>
<evidence type="ECO:0000256" key="3">
    <source>
        <dbReference type="ARBA" id="ARBA00022692"/>
    </source>
</evidence>
<dbReference type="AlphaFoldDB" id="A0A928DNX5"/>